<sequence length="313" mass="36058">MGDAKDYRALGRELVERFLVRDGKDFDLDKVPTAEKGGLDKSTVRRIFRDCRMRLAALQERLAANGEHGILIVLQGMDTAGKDSLIRHVMSGMNPQGTHVTSFKQPSVDEQKHDFLWRVHAAMPARGQVGVFNRSHYEDVLVARVHAERLDRHAFAGDPETPAFWDGRLEDIRHFERYLTRQNFCILKVFLHISPDEQRSRILQRIDRPEKRWKFDQSDLTERTFWPAYHRAYQEAVAGTATPYAPWLVVPSDHKWFSRFVVMEALIAMLETINPEPPPAAPEILTKLSDLRRRLRNDTIGDEPSNHDAKGKS</sequence>
<protein>
    <submittedName>
        <fullName evidence="2">Polyphosphate kinase 2 family protein</fullName>
    </submittedName>
</protein>
<keyword evidence="3" id="KW-1185">Reference proteome</keyword>
<dbReference type="Proteomes" id="UP001176960">
    <property type="component" value="Unassembled WGS sequence"/>
</dbReference>
<dbReference type="AlphaFoldDB" id="A0AA35Y2H0"/>
<proteinExistence type="predicted"/>
<dbReference type="EMBL" id="CATKSH010000003">
    <property type="protein sequence ID" value="CAI9119856.1"/>
    <property type="molecule type" value="Genomic_DNA"/>
</dbReference>
<dbReference type="PANTHER" id="PTHR34383">
    <property type="entry name" value="POLYPHOSPHATE:AMP PHOSPHOTRANSFERASE-RELATED"/>
    <property type="match status" value="1"/>
</dbReference>
<evidence type="ECO:0000313" key="2">
    <source>
        <dbReference type="EMBL" id="CAI9119856.1"/>
    </source>
</evidence>
<reference evidence="2" key="1">
    <citation type="submission" date="2023-03" db="EMBL/GenBank/DDBJ databases">
        <authorList>
            <person name="Cleenwerck I."/>
        </authorList>
    </citation>
    <scope>NUCLEOTIDE SEQUENCE</scope>
    <source>
        <strain evidence="2">LMG 32879</strain>
    </source>
</reference>
<gene>
    <name evidence="2" type="ORF">LMG32879_000682</name>
</gene>
<name>A0AA35Y2H0_9PROT</name>
<dbReference type="NCBIfam" id="TIGR03709">
    <property type="entry name" value="PPK2_rel_1"/>
    <property type="match status" value="1"/>
</dbReference>
<evidence type="ECO:0000313" key="3">
    <source>
        <dbReference type="Proteomes" id="UP001176960"/>
    </source>
</evidence>
<dbReference type="InterPro" id="IPR022488">
    <property type="entry name" value="PPK2-related"/>
</dbReference>
<accession>A0AA35Y2H0</accession>
<dbReference type="GO" id="GO:0006797">
    <property type="term" value="P:polyphosphate metabolic process"/>
    <property type="evidence" value="ECO:0007669"/>
    <property type="project" value="InterPro"/>
</dbReference>
<dbReference type="InterPro" id="IPR022300">
    <property type="entry name" value="PPK2-rel_1"/>
</dbReference>
<comment type="caution">
    <text evidence="2">The sequence shown here is derived from an EMBL/GenBank/DDBJ whole genome shotgun (WGS) entry which is preliminary data.</text>
</comment>
<dbReference type="Pfam" id="PF03976">
    <property type="entry name" value="PPK2"/>
    <property type="match status" value="1"/>
</dbReference>
<feature type="domain" description="Polyphosphate kinase-2-related" evidence="1">
    <location>
        <begin position="40"/>
        <end position="274"/>
    </location>
</feature>
<dbReference type="RefSeq" id="WP_289840902.1">
    <property type="nucleotide sequence ID" value="NZ_CATKSH010000003.1"/>
</dbReference>
<dbReference type="InterPro" id="IPR027417">
    <property type="entry name" value="P-loop_NTPase"/>
</dbReference>
<dbReference type="SUPFAM" id="SSF52540">
    <property type="entry name" value="P-loop containing nucleoside triphosphate hydrolases"/>
    <property type="match status" value="1"/>
</dbReference>
<dbReference type="GO" id="GO:0016776">
    <property type="term" value="F:phosphotransferase activity, phosphate group as acceptor"/>
    <property type="evidence" value="ECO:0007669"/>
    <property type="project" value="InterPro"/>
</dbReference>
<dbReference type="GO" id="GO:0016301">
    <property type="term" value="F:kinase activity"/>
    <property type="evidence" value="ECO:0007669"/>
    <property type="project" value="UniProtKB-KW"/>
</dbReference>
<evidence type="ECO:0000259" key="1">
    <source>
        <dbReference type="Pfam" id="PF03976"/>
    </source>
</evidence>
<dbReference type="Gene3D" id="3.40.50.300">
    <property type="entry name" value="P-loop containing nucleotide triphosphate hydrolases"/>
    <property type="match status" value="1"/>
</dbReference>
<keyword evidence="2" id="KW-0808">Transferase</keyword>
<keyword evidence="2" id="KW-0418">Kinase</keyword>
<dbReference type="PANTHER" id="PTHR34383:SF3">
    <property type="entry name" value="POLYPHOSPHATE:AMP PHOSPHOTRANSFERASE"/>
    <property type="match status" value="1"/>
</dbReference>
<organism evidence="2 3">
    <name type="scientific">Brytella acorum</name>
    <dbReference type="NCBI Taxonomy" id="2959299"/>
    <lineage>
        <taxon>Bacteria</taxon>
        <taxon>Pseudomonadati</taxon>
        <taxon>Pseudomonadota</taxon>
        <taxon>Alphaproteobacteria</taxon>
        <taxon>Acetobacterales</taxon>
        <taxon>Acetobacteraceae</taxon>
        <taxon>Brytella</taxon>
    </lineage>
</organism>